<feature type="region of interest" description="Disordered" evidence="1">
    <location>
        <begin position="1"/>
        <end position="227"/>
    </location>
</feature>
<feature type="compositionally biased region" description="Basic and acidic residues" evidence="1">
    <location>
        <begin position="1"/>
        <end position="16"/>
    </location>
</feature>
<feature type="compositionally biased region" description="Basic residues" evidence="1">
    <location>
        <begin position="146"/>
        <end position="159"/>
    </location>
</feature>
<dbReference type="GO" id="GO:1990112">
    <property type="term" value="C:RQC complex"/>
    <property type="evidence" value="ECO:0007669"/>
    <property type="project" value="TreeGrafter"/>
</dbReference>
<dbReference type="PANTHER" id="PTHR15239:SF6">
    <property type="entry name" value="RIBOSOME QUALITY CONTROL COMPLEX SUBUNIT NEMF"/>
    <property type="match status" value="1"/>
</dbReference>
<dbReference type="Pfam" id="PF11923">
    <property type="entry name" value="NFACT-C"/>
    <property type="match status" value="1"/>
</dbReference>
<dbReference type="GO" id="GO:0000049">
    <property type="term" value="F:tRNA binding"/>
    <property type="evidence" value="ECO:0007669"/>
    <property type="project" value="TreeGrafter"/>
</dbReference>
<dbReference type="WBParaSite" id="PDA_v2.g1021.t1">
    <property type="protein sequence ID" value="PDA_v2.g1021.t1"/>
    <property type="gene ID" value="PDA_v2.g1021"/>
</dbReference>
<keyword evidence="3" id="KW-1185">Reference proteome</keyword>
<feature type="compositionally biased region" description="Acidic residues" evidence="1">
    <location>
        <begin position="31"/>
        <end position="53"/>
    </location>
</feature>
<feature type="domain" description="NFACT protein C-terminal" evidence="2">
    <location>
        <begin position="226"/>
        <end position="318"/>
    </location>
</feature>
<dbReference type="InterPro" id="IPR021846">
    <property type="entry name" value="NFACT-C"/>
</dbReference>
<dbReference type="InterPro" id="IPR051608">
    <property type="entry name" value="RQC_Subunit_NEMF"/>
</dbReference>
<feature type="compositionally biased region" description="Basic and acidic residues" evidence="1">
    <location>
        <begin position="177"/>
        <end position="186"/>
    </location>
</feature>
<proteinExistence type="predicted"/>
<evidence type="ECO:0000259" key="2">
    <source>
        <dbReference type="Pfam" id="PF11923"/>
    </source>
</evidence>
<name>A0A914NXN1_9BILA</name>
<feature type="compositionally biased region" description="Basic and acidic residues" evidence="1">
    <location>
        <begin position="109"/>
        <end position="132"/>
    </location>
</feature>
<evidence type="ECO:0000256" key="1">
    <source>
        <dbReference type="SAM" id="MobiDB-lite"/>
    </source>
</evidence>
<evidence type="ECO:0000313" key="3">
    <source>
        <dbReference type="Proteomes" id="UP000887578"/>
    </source>
</evidence>
<evidence type="ECO:0000313" key="4">
    <source>
        <dbReference type="WBParaSite" id="PDA_v2.g1021.t1"/>
    </source>
</evidence>
<organism evidence="3 4">
    <name type="scientific">Panagrolaimus davidi</name>
    <dbReference type="NCBI Taxonomy" id="227884"/>
    <lineage>
        <taxon>Eukaryota</taxon>
        <taxon>Metazoa</taxon>
        <taxon>Ecdysozoa</taxon>
        <taxon>Nematoda</taxon>
        <taxon>Chromadorea</taxon>
        <taxon>Rhabditida</taxon>
        <taxon>Tylenchina</taxon>
        <taxon>Panagrolaimomorpha</taxon>
        <taxon>Panagrolaimoidea</taxon>
        <taxon>Panagrolaimidae</taxon>
        <taxon>Panagrolaimus</taxon>
    </lineage>
</organism>
<dbReference type="GO" id="GO:0072344">
    <property type="term" value="P:rescue of stalled ribosome"/>
    <property type="evidence" value="ECO:0007669"/>
    <property type="project" value="TreeGrafter"/>
</dbReference>
<reference evidence="4" key="1">
    <citation type="submission" date="2022-11" db="UniProtKB">
        <authorList>
            <consortium name="WormBaseParasite"/>
        </authorList>
    </citation>
    <scope>IDENTIFICATION</scope>
</reference>
<feature type="compositionally biased region" description="Acidic residues" evidence="1">
    <location>
        <begin position="209"/>
        <end position="227"/>
    </location>
</feature>
<protein>
    <submittedName>
        <fullName evidence="4">NFACT protein C-terminal domain-containing protein</fullName>
    </submittedName>
</protein>
<feature type="compositionally biased region" description="Pro residues" evidence="1">
    <location>
        <begin position="187"/>
        <end position="196"/>
    </location>
</feature>
<dbReference type="GO" id="GO:1990116">
    <property type="term" value="P:ribosome-associated ubiquitin-dependent protein catabolic process"/>
    <property type="evidence" value="ECO:0007669"/>
    <property type="project" value="TreeGrafter"/>
</dbReference>
<dbReference type="Proteomes" id="UP000887578">
    <property type="component" value="Unplaced"/>
</dbReference>
<dbReference type="PANTHER" id="PTHR15239">
    <property type="entry name" value="NUCLEAR EXPORT MEDIATOR FACTOR NEMF"/>
    <property type="match status" value="1"/>
</dbReference>
<dbReference type="GO" id="GO:0043023">
    <property type="term" value="F:ribosomal large subunit binding"/>
    <property type="evidence" value="ECO:0007669"/>
    <property type="project" value="TreeGrafter"/>
</dbReference>
<feature type="compositionally biased region" description="Acidic residues" evidence="1">
    <location>
        <begin position="61"/>
        <end position="81"/>
    </location>
</feature>
<sequence length="327" mass="37113">MFRLDEESAANHKAAEQEAGSVMSHLSIADENIDEAAEGDEEDEELKDEEEQQNEGKEAVEGEEEAADEEEDDDEFPDVELNDTPKIMNAGEDTEYTMVRFPQPQRGPRKVDPRQQYLEEKKRKEQEEEAAKKAAKQNNQTGPISKRQKHKLDKIKKKYKDQTEEEREQNMILLGVRKPEEIKPEQKPLPPRPPKPQQEKLEAQQQQQGEEDDDEDPEASAEGANEDEVVINELCARTFDDDSLIYVVAVCAPYNSMQKFKYKVKITPGTGKRGKAAKMALQLFLRDKRATPAELNLIKGLVSDNNIASNIPGKVRVSAPQLLKMKK</sequence>
<accession>A0A914NXN1</accession>
<dbReference type="AlphaFoldDB" id="A0A914NXN1"/>